<dbReference type="GO" id="GO:0050911">
    <property type="term" value="P:detection of chemical stimulus involved in sensory perception of smell"/>
    <property type="evidence" value="ECO:0000318"/>
    <property type="project" value="GO_Central"/>
</dbReference>
<dbReference type="GO" id="GO:0005886">
    <property type="term" value="C:plasma membrane"/>
    <property type="evidence" value="ECO:0000318"/>
    <property type="project" value="GO_Central"/>
</dbReference>
<evidence type="ECO:0000256" key="1">
    <source>
        <dbReference type="ARBA" id="ARBA00004651"/>
    </source>
</evidence>
<evidence type="ECO:0000256" key="10">
    <source>
        <dbReference type="SAM" id="Phobius"/>
    </source>
</evidence>
<evidence type="ECO:0000256" key="3">
    <source>
        <dbReference type="ARBA" id="ARBA00022606"/>
    </source>
</evidence>
<evidence type="ECO:0000256" key="9">
    <source>
        <dbReference type="ARBA" id="ARBA00023224"/>
    </source>
</evidence>
<organism evidence="11 12">
    <name type="scientific">Tribolium castaneum</name>
    <name type="common">Red flour beetle</name>
    <dbReference type="NCBI Taxonomy" id="7070"/>
    <lineage>
        <taxon>Eukaryota</taxon>
        <taxon>Metazoa</taxon>
        <taxon>Ecdysozoa</taxon>
        <taxon>Arthropoda</taxon>
        <taxon>Hexapoda</taxon>
        <taxon>Insecta</taxon>
        <taxon>Pterygota</taxon>
        <taxon>Neoptera</taxon>
        <taxon>Endopterygota</taxon>
        <taxon>Coleoptera</taxon>
        <taxon>Polyphaga</taxon>
        <taxon>Cucujiformia</taxon>
        <taxon>Tenebrionidae</taxon>
        <taxon>Tenebrionidae incertae sedis</taxon>
        <taxon>Tribolium</taxon>
    </lineage>
</organism>
<comment type="subcellular location">
    <subcellularLocation>
        <location evidence="1">Cell membrane</location>
        <topology evidence="1">Multi-pass membrane protein</topology>
    </subcellularLocation>
</comment>
<dbReference type="AlphaFoldDB" id="A0A139WBC5"/>
<feature type="transmembrane region" description="Helical" evidence="10">
    <location>
        <begin position="111"/>
        <end position="131"/>
    </location>
</feature>
<evidence type="ECO:0000256" key="6">
    <source>
        <dbReference type="ARBA" id="ARBA00022989"/>
    </source>
</evidence>
<dbReference type="GO" id="GO:0004984">
    <property type="term" value="F:olfactory receptor activity"/>
    <property type="evidence" value="ECO:0000318"/>
    <property type="project" value="GO_Central"/>
</dbReference>
<evidence type="ECO:0000256" key="4">
    <source>
        <dbReference type="ARBA" id="ARBA00022692"/>
    </source>
</evidence>
<evidence type="ECO:0000313" key="11">
    <source>
        <dbReference type="EMBL" id="KYB25141.1"/>
    </source>
</evidence>
<gene>
    <name evidence="11" type="primary">AUGUSTUS-3.0.2_31334</name>
    <name evidence="11" type="ORF">TcasGA2_TC031334</name>
</gene>
<dbReference type="Proteomes" id="UP000007266">
    <property type="component" value="Linkage group 10"/>
</dbReference>
<keyword evidence="12" id="KW-1185">Reference proteome</keyword>
<dbReference type="GO" id="GO:0007165">
    <property type="term" value="P:signal transduction"/>
    <property type="evidence" value="ECO:0007669"/>
    <property type="project" value="UniProtKB-KW"/>
</dbReference>
<keyword evidence="4 10" id="KW-0812">Transmembrane</keyword>
<dbReference type="PANTHER" id="PTHR21137">
    <property type="entry name" value="ODORANT RECEPTOR"/>
    <property type="match status" value="1"/>
</dbReference>
<evidence type="ECO:0000256" key="5">
    <source>
        <dbReference type="ARBA" id="ARBA00022725"/>
    </source>
</evidence>
<evidence type="ECO:0000256" key="2">
    <source>
        <dbReference type="ARBA" id="ARBA00022475"/>
    </source>
</evidence>
<keyword evidence="9" id="KW-0807">Transducer</keyword>
<dbReference type="EMBL" id="KQ971374">
    <property type="protein sequence ID" value="KYB25141.1"/>
    <property type="molecule type" value="Genomic_DNA"/>
</dbReference>
<evidence type="ECO:0000256" key="8">
    <source>
        <dbReference type="ARBA" id="ARBA00023170"/>
    </source>
</evidence>
<keyword evidence="8" id="KW-0675">Receptor</keyword>
<protein>
    <submittedName>
        <fullName evidence="11">Uncharacterized protein</fullName>
    </submittedName>
</protein>
<name>A0A139WBC5_TRICA</name>
<proteinExistence type="predicted"/>
<keyword evidence="7 10" id="KW-0472">Membrane</keyword>
<dbReference type="Pfam" id="PF02949">
    <property type="entry name" value="7tm_6"/>
    <property type="match status" value="1"/>
</dbReference>
<dbReference type="InterPro" id="IPR004117">
    <property type="entry name" value="7tm6_olfct_rcpt"/>
</dbReference>
<dbReference type="GO" id="GO:0005549">
    <property type="term" value="F:odorant binding"/>
    <property type="evidence" value="ECO:0007669"/>
    <property type="project" value="InterPro"/>
</dbReference>
<evidence type="ECO:0000313" key="12">
    <source>
        <dbReference type="Proteomes" id="UP000007266"/>
    </source>
</evidence>
<reference evidence="11 12" key="2">
    <citation type="journal article" date="2010" name="Nucleic Acids Res.">
        <title>BeetleBase in 2010: revisions to provide comprehensive genomic information for Tribolium castaneum.</title>
        <authorList>
            <person name="Kim H.S."/>
            <person name="Murphy T."/>
            <person name="Xia J."/>
            <person name="Caragea D."/>
            <person name="Park Y."/>
            <person name="Beeman R.W."/>
            <person name="Lorenzen M.D."/>
            <person name="Butcher S."/>
            <person name="Manak J.R."/>
            <person name="Brown S.J."/>
        </authorList>
    </citation>
    <scope>GENOME REANNOTATION</scope>
    <source>
        <strain evidence="11 12">Georgia GA2</strain>
    </source>
</reference>
<keyword evidence="6 10" id="KW-1133">Transmembrane helix</keyword>
<keyword evidence="3" id="KW-0716">Sensory transduction</keyword>
<keyword evidence="2" id="KW-1003">Cell membrane</keyword>
<reference evidence="11 12" key="1">
    <citation type="journal article" date="2008" name="Nature">
        <title>The genome of the model beetle and pest Tribolium castaneum.</title>
        <authorList>
            <consortium name="Tribolium Genome Sequencing Consortium"/>
            <person name="Richards S."/>
            <person name="Gibbs R.A."/>
            <person name="Weinstock G.M."/>
            <person name="Brown S.J."/>
            <person name="Denell R."/>
            <person name="Beeman R.W."/>
            <person name="Gibbs R."/>
            <person name="Beeman R.W."/>
            <person name="Brown S.J."/>
            <person name="Bucher G."/>
            <person name="Friedrich M."/>
            <person name="Grimmelikhuijzen C.J."/>
            <person name="Klingler M."/>
            <person name="Lorenzen M."/>
            <person name="Richards S."/>
            <person name="Roth S."/>
            <person name="Schroder R."/>
            <person name="Tautz D."/>
            <person name="Zdobnov E.M."/>
            <person name="Muzny D."/>
            <person name="Gibbs R.A."/>
            <person name="Weinstock G.M."/>
            <person name="Attaway T."/>
            <person name="Bell S."/>
            <person name="Buhay C.J."/>
            <person name="Chandrabose M.N."/>
            <person name="Chavez D."/>
            <person name="Clerk-Blankenburg K.P."/>
            <person name="Cree A."/>
            <person name="Dao M."/>
            <person name="Davis C."/>
            <person name="Chacko J."/>
            <person name="Dinh H."/>
            <person name="Dugan-Rocha S."/>
            <person name="Fowler G."/>
            <person name="Garner T.T."/>
            <person name="Garnes J."/>
            <person name="Gnirke A."/>
            <person name="Hawes A."/>
            <person name="Hernandez J."/>
            <person name="Hines S."/>
            <person name="Holder M."/>
            <person name="Hume J."/>
            <person name="Jhangiani S.N."/>
            <person name="Joshi V."/>
            <person name="Khan Z.M."/>
            <person name="Jackson L."/>
            <person name="Kovar C."/>
            <person name="Kowis A."/>
            <person name="Lee S."/>
            <person name="Lewis L.R."/>
            <person name="Margolis J."/>
            <person name="Morgan M."/>
            <person name="Nazareth L.V."/>
            <person name="Nguyen N."/>
            <person name="Okwuonu G."/>
            <person name="Parker D."/>
            <person name="Richards S."/>
            <person name="Ruiz S.J."/>
            <person name="Santibanez J."/>
            <person name="Savard J."/>
            <person name="Scherer S.E."/>
            <person name="Schneider B."/>
            <person name="Sodergren E."/>
            <person name="Tautz D."/>
            <person name="Vattahil S."/>
            <person name="Villasana D."/>
            <person name="White C.S."/>
            <person name="Wright R."/>
            <person name="Park Y."/>
            <person name="Beeman R.W."/>
            <person name="Lord J."/>
            <person name="Oppert B."/>
            <person name="Lorenzen M."/>
            <person name="Brown S."/>
            <person name="Wang L."/>
            <person name="Savard J."/>
            <person name="Tautz D."/>
            <person name="Richards S."/>
            <person name="Weinstock G."/>
            <person name="Gibbs R.A."/>
            <person name="Liu Y."/>
            <person name="Worley K."/>
            <person name="Weinstock G."/>
            <person name="Elsik C.G."/>
            <person name="Reese J.T."/>
            <person name="Elhaik E."/>
            <person name="Landan G."/>
            <person name="Graur D."/>
            <person name="Arensburger P."/>
            <person name="Atkinson P."/>
            <person name="Beeman R.W."/>
            <person name="Beidler J."/>
            <person name="Brown S.J."/>
            <person name="Demuth J.P."/>
            <person name="Drury D.W."/>
            <person name="Du Y.Z."/>
            <person name="Fujiwara H."/>
            <person name="Lorenzen M."/>
            <person name="Maselli V."/>
            <person name="Osanai M."/>
            <person name="Park Y."/>
            <person name="Robertson H.M."/>
            <person name="Tu Z."/>
            <person name="Wang J.J."/>
            <person name="Wang S."/>
            <person name="Richards S."/>
            <person name="Song H."/>
            <person name="Zhang L."/>
            <person name="Sodergren E."/>
            <person name="Werner D."/>
            <person name="Stanke M."/>
            <person name="Morgenstern B."/>
            <person name="Solovyev V."/>
            <person name="Kosarev P."/>
            <person name="Brown G."/>
            <person name="Chen H.C."/>
            <person name="Ermolaeva O."/>
            <person name="Hlavina W."/>
            <person name="Kapustin Y."/>
            <person name="Kiryutin B."/>
            <person name="Kitts P."/>
            <person name="Maglott D."/>
            <person name="Pruitt K."/>
            <person name="Sapojnikov V."/>
            <person name="Souvorov A."/>
            <person name="Mackey A.J."/>
            <person name="Waterhouse R.M."/>
            <person name="Wyder S."/>
            <person name="Zdobnov E.M."/>
            <person name="Zdobnov E.M."/>
            <person name="Wyder S."/>
            <person name="Kriventseva E.V."/>
            <person name="Kadowaki T."/>
            <person name="Bork P."/>
            <person name="Aranda M."/>
            <person name="Bao R."/>
            <person name="Beermann A."/>
            <person name="Berns N."/>
            <person name="Bolognesi R."/>
            <person name="Bonneton F."/>
            <person name="Bopp D."/>
            <person name="Brown S.J."/>
            <person name="Bucher G."/>
            <person name="Butts T."/>
            <person name="Chaumot A."/>
            <person name="Denell R.E."/>
            <person name="Ferrier D.E."/>
            <person name="Friedrich M."/>
            <person name="Gordon C.M."/>
            <person name="Jindra M."/>
            <person name="Klingler M."/>
            <person name="Lan Q."/>
            <person name="Lattorff H.M."/>
            <person name="Laudet V."/>
            <person name="von Levetsow C."/>
            <person name="Liu Z."/>
            <person name="Lutz R."/>
            <person name="Lynch J.A."/>
            <person name="da Fonseca R.N."/>
            <person name="Posnien N."/>
            <person name="Reuter R."/>
            <person name="Roth S."/>
            <person name="Savard J."/>
            <person name="Schinko J.B."/>
            <person name="Schmitt C."/>
            <person name="Schoppmeier M."/>
            <person name="Schroder R."/>
            <person name="Shippy T.D."/>
            <person name="Simonnet F."/>
            <person name="Marques-Souza H."/>
            <person name="Tautz D."/>
            <person name="Tomoyasu Y."/>
            <person name="Trauner J."/>
            <person name="Van der Zee M."/>
            <person name="Vervoort M."/>
            <person name="Wittkopp N."/>
            <person name="Wimmer E.A."/>
            <person name="Yang X."/>
            <person name="Jones A.K."/>
            <person name="Sattelle D.B."/>
            <person name="Ebert P.R."/>
            <person name="Nelson D."/>
            <person name="Scott J.G."/>
            <person name="Beeman R.W."/>
            <person name="Muthukrishnan S."/>
            <person name="Kramer K.J."/>
            <person name="Arakane Y."/>
            <person name="Beeman R.W."/>
            <person name="Zhu Q."/>
            <person name="Hogenkamp D."/>
            <person name="Dixit R."/>
            <person name="Oppert B."/>
            <person name="Jiang H."/>
            <person name="Zou Z."/>
            <person name="Marshall J."/>
            <person name="Elpidina E."/>
            <person name="Vinokurov K."/>
            <person name="Oppert C."/>
            <person name="Zou Z."/>
            <person name="Evans J."/>
            <person name="Lu Z."/>
            <person name="Zhao P."/>
            <person name="Sumathipala N."/>
            <person name="Altincicek B."/>
            <person name="Vilcinskas A."/>
            <person name="Williams M."/>
            <person name="Hultmark D."/>
            <person name="Hetru C."/>
            <person name="Jiang H."/>
            <person name="Grimmelikhuijzen C.J."/>
            <person name="Hauser F."/>
            <person name="Cazzamali G."/>
            <person name="Williamson M."/>
            <person name="Park Y."/>
            <person name="Li B."/>
            <person name="Tanaka Y."/>
            <person name="Predel R."/>
            <person name="Neupert S."/>
            <person name="Schachtner J."/>
            <person name="Verleyen P."/>
            <person name="Raible F."/>
            <person name="Bork P."/>
            <person name="Friedrich M."/>
            <person name="Walden K.K."/>
            <person name="Robertson H.M."/>
            <person name="Angeli S."/>
            <person name="Foret S."/>
            <person name="Bucher G."/>
            <person name="Schuetz S."/>
            <person name="Maleszka R."/>
            <person name="Wimmer E.A."/>
            <person name="Beeman R.W."/>
            <person name="Lorenzen M."/>
            <person name="Tomoyasu Y."/>
            <person name="Miller S.C."/>
            <person name="Grossmann D."/>
            <person name="Bucher G."/>
        </authorList>
    </citation>
    <scope>NUCLEOTIDE SEQUENCE [LARGE SCALE GENOMIC DNA]</scope>
    <source>
        <strain evidence="11 12">Georgia GA2</strain>
    </source>
</reference>
<evidence type="ECO:0000256" key="7">
    <source>
        <dbReference type="ARBA" id="ARBA00023136"/>
    </source>
</evidence>
<accession>A0A139WBC5</accession>
<dbReference type="PANTHER" id="PTHR21137:SF35">
    <property type="entry name" value="ODORANT RECEPTOR 19A-RELATED"/>
    <property type="match status" value="1"/>
</dbReference>
<feature type="transmembrane region" description="Helical" evidence="10">
    <location>
        <begin position="83"/>
        <end position="104"/>
    </location>
</feature>
<dbReference type="InParanoid" id="A0A139WBC5"/>
<sequence>MYSLYPLIGHILTAHVYQVVYYAQHIKFQVIMFKEHIAKLADFAAENDQEYQEKINHRLKFCIKRLQDFVAVHEMKMEQVKNMIAVFAVSCTCLGISIFFFVLSKSFGQQYYLRMAITIIAACASFVAVIWTCQSLENENDEATGDLIQAPWYNFNKKNTLLYLIFIQNAMKPRRIQFSDDLSINYEGGLRVVRGIYSVLSVAVSMSK</sequence>
<keyword evidence="5" id="KW-0552">Olfaction</keyword>